<dbReference type="RefSeq" id="WP_093026349.1">
    <property type="nucleotide sequence ID" value="NZ_FPBK01000018.1"/>
</dbReference>
<dbReference type="Gene3D" id="3.55.50.30">
    <property type="match status" value="1"/>
</dbReference>
<dbReference type="Gene3D" id="2.60.120.1440">
    <property type="match status" value="1"/>
</dbReference>
<keyword evidence="5" id="KW-1185">Reference proteome</keyword>
<evidence type="ECO:0000313" key="4">
    <source>
        <dbReference type="EMBL" id="SFU74352.1"/>
    </source>
</evidence>
<dbReference type="PANTHER" id="PTHR30273:SF2">
    <property type="entry name" value="PROTEIN FECR"/>
    <property type="match status" value="1"/>
</dbReference>
<dbReference type="Pfam" id="PF16344">
    <property type="entry name" value="FecR_C"/>
    <property type="match status" value="1"/>
</dbReference>
<proteinExistence type="predicted"/>
<gene>
    <name evidence="4" type="ORF">SAMN05216480_11833</name>
</gene>
<dbReference type="EMBL" id="FPBK01000018">
    <property type="protein sequence ID" value="SFU74352.1"/>
    <property type="molecule type" value="Genomic_DNA"/>
</dbReference>
<dbReference type="InterPro" id="IPR032508">
    <property type="entry name" value="FecR_C"/>
</dbReference>
<sequence>MKDENYLAKLLTDELTATEKNKIPPEDLQIFEAIKKHSAELETPLNKDVSKMLATVLHSPKKKKRYRMSIFQYASIAAAVLICISLGIFLNNPKTTYYAQRGTAKKVALPDGSEVQLNADSQISYNTKNWSKERTIQLEGEAYFKVKKGSSFRVETQKGTVTVLGTQFNVKDRATSLLVTCYEGRVQVSNNNTSVILTPGNSITLTKNEWIENKTFVNQPEWTQQQIRFEKTQLHEVIAELERKYNITIQTNGSVNNSKYYTGTIPANDLTIALSVIEQSFKVRFEQQNQNSYTLKEH</sequence>
<dbReference type="STRING" id="1224947.SAMN05216480_11833"/>
<keyword evidence="1" id="KW-1133">Transmembrane helix</keyword>
<evidence type="ECO:0000313" key="5">
    <source>
        <dbReference type="Proteomes" id="UP000199138"/>
    </source>
</evidence>
<evidence type="ECO:0000259" key="3">
    <source>
        <dbReference type="Pfam" id="PF16344"/>
    </source>
</evidence>
<keyword evidence="1" id="KW-0472">Membrane</keyword>
<dbReference type="PIRSF" id="PIRSF018266">
    <property type="entry name" value="FecR"/>
    <property type="match status" value="1"/>
</dbReference>
<feature type="domain" description="Protein FecR C-terminal" evidence="3">
    <location>
        <begin position="227"/>
        <end position="291"/>
    </location>
</feature>
<dbReference type="Proteomes" id="UP000199138">
    <property type="component" value="Unassembled WGS sequence"/>
</dbReference>
<dbReference type="Pfam" id="PF04773">
    <property type="entry name" value="FecR"/>
    <property type="match status" value="1"/>
</dbReference>
<dbReference type="AlphaFoldDB" id="A0A1I7IN55"/>
<accession>A0A1I7IN55</accession>
<keyword evidence="1" id="KW-0812">Transmembrane</keyword>
<dbReference type="InterPro" id="IPR006860">
    <property type="entry name" value="FecR"/>
</dbReference>
<organism evidence="4 5">
    <name type="scientific">Pustulibacterium marinum</name>
    <dbReference type="NCBI Taxonomy" id="1224947"/>
    <lineage>
        <taxon>Bacteria</taxon>
        <taxon>Pseudomonadati</taxon>
        <taxon>Bacteroidota</taxon>
        <taxon>Flavobacteriia</taxon>
        <taxon>Flavobacteriales</taxon>
        <taxon>Flavobacteriaceae</taxon>
        <taxon>Pustulibacterium</taxon>
    </lineage>
</organism>
<evidence type="ECO:0000256" key="1">
    <source>
        <dbReference type="SAM" id="Phobius"/>
    </source>
</evidence>
<feature type="transmembrane region" description="Helical" evidence="1">
    <location>
        <begin position="70"/>
        <end position="90"/>
    </location>
</feature>
<dbReference type="PANTHER" id="PTHR30273">
    <property type="entry name" value="PERIPLASMIC SIGNAL SENSOR AND SIGMA FACTOR ACTIVATOR FECR-RELATED"/>
    <property type="match status" value="1"/>
</dbReference>
<protein>
    <submittedName>
        <fullName evidence="4">FecR family protein</fullName>
    </submittedName>
</protein>
<dbReference type="InterPro" id="IPR012373">
    <property type="entry name" value="Ferrdict_sens_TM"/>
</dbReference>
<evidence type="ECO:0000259" key="2">
    <source>
        <dbReference type="Pfam" id="PF04773"/>
    </source>
</evidence>
<reference evidence="5" key="1">
    <citation type="submission" date="2016-10" db="EMBL/GenBank/DDBJ databases">
        <authorList>
            <person name="Varghese N."/>
            <person name="Submissions S."/>
        </authorList>
    </citation>
    <scope>NUCLEOTIDE SEQUENCE [LARGE SCALE GENOMIC DNA]</scope>
    <source>
        <strain evidence="5">CGMCC 1.12333</strain>
    </source>
</reference>
<dbReference type="GO" id="GO:0016989">
    <property type="term" value="F:sigma factor antagonist activity"/>
    <property type="evidence" value="ECO:0007669"/>
    <property type="project" value="TreeGrafter"/>
</dbReference>
<name>A0A1I7IN55_9FLAO</name>
<dbReference type="OrthoDB" id="1097347at2"/>
<feature type="domain" description="FecR protein" evidence="2">
    <location>
        <begin position="97"/>
        <end position="187"/>
    </location>
</feature>